<evidence type="ECO:0000313" key="2">
    <source>
        <dbReference type="EMBL" id="MBB3038165.1"/>
    </source>
</evidence>
<gene>
    <name evidence="2" type="ORF">FHU29_002614</name>
</gene>
<keyword evidence="3" id="KW-1185">Reference proteome</keyword>
<keyword evidence="1" id="KW-0812">Transmembrane</keyword>
<feature type="transmembrane region" description="Helical" evidence="1">
    <location>
        <begin position="63"/>
        <end position="84"/>
    </location>
</feature>
<protein>
    <submittedName>
        <fullName evidence="2">CHASE2 domain-containing sensor protein</fullName>
    </submittedName>
</protein>
<keyword evidence="1" id="KW-0472">Membrane</keyword>
<dbReference type="EMBL" id="JACHWS010000002">
    <property type="protein sequence ID" value="MBB3038165.1"/>
    <property type="molecule type" value="Genomic_DNA"/>
</dbReference>
<feature type="transmembrane region" description="Helical" evidence="1">
    <location>
        <begin position="12"/>
        <end position="30"/>
    </location>
</feature>
<reference evidence="2 3" key="1">
    <citation type="submission" date="2020-08" db="EMBL/GenBank/DDBJ databases">
        <title>Sequencing the genomes of 1000 actinobacteria strains.</title>
        <authorList>
            <person name="Klenk H.-P."/>
        </authorList>
    </citation>
    <scope>NUCLEOTIDE SEQUENCE [LARGE SCALE GENOMIC DNA]</scope>
    <source>
        <strain evidence="2 3">DSM 45258</strain>
    </source>
</reference>
<name>A0A839RN42_9ACTN</name>
<feature type="transmembrane region" description="Helical" evidence="1">
    <location>
        <begin position="36"/>
        <end position="56"/>
    </location>
</feature>
<accession>A0A839RN42</accession>
<organism evidence="2 3">
    <name type="scientific">Hoyosella altamirensis</name>
    <dbReference type="NCBI Taxonomy" id="616997"/>
    <lineage>
        <taxon>Bacteria</taxon>
        <taxon>Bacillati</taxon>
        <taxon>Actinomycetota</taxon>
        <taxon>Actinomycetes</taxon>
        <taxon>Mycobacteriales</taxon>
        <taxon>Hoyosellaceae</taxon>
        <taxon>Hoyosella</taxon>
    </lineage>
</organism>
<evidence type="ECO:0000256" key="1">
    <source>
        <dbReference type="SAM" id="Phobius"/>
    </source>
</evidence>
<feature type="transmembrane region" description="Helical" evidence="1">
    <location>
        <begin position="96"/>
        <end position="116"/>
    </location>
</feature>
<evidence type="ECO:0000313" key="3">
    <source>
        <dbReference type="Proteomes" id="UP000567922"/>
    </source>
</evidence>
<dbReference type="Proteomes" id="UP000567922">
    <property type="component" value="Unassembled WGS sequence"/>
</dbReference>
<comment type="caution">
    <text evidence="2">The sequence shown here is derived from an EMBL/GenBank/DDBJ whole genome shotgun (WGS) entry which is preliminary data.</text>
</comment>
<sequence>MSAVRRARRPWPELAIFITGFAGVLSAMLFKSEILLVGSIFACLFAVLSAIFSVFLSPRKELVVHAIAILLGVAGTIYGTYWYLENKGGTQILFSPVFFAYLGGGLVLAGIFNLSYRLRNK</sequence>
<dbReference type="AlphaFoldDB" id="A0A839RN42"/>
<proteinExistence type="predicted"/>
<keyword evidence="1" id="KW-1133">Transmembrane helix</keyword>